<feature type="chain" id="PRO_5009584368" evidence="1">
    <location>
        <begin position="21"/>
        <end position="322"/>
    </location>
</feature>
<comment type="caution">
    <text evidence="2">The sequence shown here is derived from an EMBL/GenBank/DDBJ whole genome shotgun (WGS) entry which is preliminary data.</text>
</comment>
<gene>
    <name evidence="2" type="ORF">A3D51_03940</name>
</gene>
<protein>
    <submittedName>
        <fullName evidence="2">Uncharacterized protein</fullName>
    </submittedName>
</protein>
<evidence type="ECO:0000313" key="2">
    <source>
        <dbReference type="EMBL" id="OHA81897.1"/>
    </source>
</evidence>
<reference evidence="2 3" key="1">
    <citation type="journal article" date="2016" name="Nat. Commun.">
        <title>Thousands of microbial genomes shed light on interconnected biogeochemical processes in an aquifer system.</title>
        <authorList>
            <person name="Anantharaman K."/>
            <person name="Brown C.T."/>
            <person name="Hug L.A."/>
            <person name="Sharon I."/>
            <person name="Castelle C.J."/>
            <person name="Probst A.J."/>
            <person name="Thomas B.C."/>
            <person name="Singh A."/>
            <person name="Wilkins M.J."/>
            <person name="Karaoz U."/>
            <person name="Brodie E.L."/>
            <person name="Williams K.H."/>
            <person name="Hubbard S.S."/>
            <person name="Banfield J.F."/>
        </authorList>
    </citation>
    <scope>NUCLEOTIDE SEQUENCE [LARGE SCALE GENOMIC DNA]</scope>
</reference>
<accession>A0A1G2SA34</accession>
<sequence>MKKFLFFSTFLFLITHNAFADNTAVANSGSLSNSTAIGAAQANNVGNAGASVEMNSTNTGSAIPVGTPGFLNVAIPSPQIFVANPYAGPNNIAGITADDYLNSKCKPVYTKNGRSKVDVKSGATRNTQIVFTSYPDYQKYKYTNGSPEKVLPYFPAVSGNYICIGTLMITADNSPAAEAVVNGRVLGSDTENYVFDNIEGYSEVYFICPMSASGTGVGSNTTGNGFALGGAAAGLAGGNPAAAVLLALAASYQQSKASTHNSAQNGKNCWILGKPKNPEVGVPFKEGEYEEFLLAQAAEHVKRMEKLQPANGDGPKKYEVTK</sequence>
<dbReference type="EMBL" id="MHUT01000003">
    <property type="protein sequence ID" value="OHA81897.1"/>
    <property type="molecule type" value="Genomic_DNA"/>
</dbReference>
<keyword evidence="1" id="KW-0732">Signal</keyword>
<evidence type="ECO:0000256" key="1">
    <source>
        <dbReference type="SAM" id="SignalP"/>
    </source>
</evidence>
<dbReference type="AlphaFoldDB" id="A0A1G2SA34"/>
<proteinExistence type="predicted"/>
<organism evidence="2 3">
    <name type="scientific">Candidatus Yonathbacteria bacterium RIFCSPHIGHO2_02_FULL_44_14</name>
    <dbReference type="NCBI Taxonomy" id="1802724"/>
    <lineage>
        <taxon>Bacteria</taxon>
        <taxon>Candidatus Yonathiibacteriota</taxon>
    </lineage>
</organism>
<evidence type="ECO:0000313" key="3">
    <source>
        <dbReference type="Proteomes" id="UP000179118"/>
    </source>
</evidence>
<feature type="signal peptide" evidence="1">
    <location>
        <begin position="1"/>
        <end position="20"/>
    </location>
</feature>
<name>A0A1G2SA34_9BACT</name>
<dbReference type="Proteomes" id="UP000179118">
    <property type="component" value="Unassembled WGS sequence"/>
</dbReference>